<protein>
    <submittedName>
        <fullName evidence="2">Uncharacterized protein</fullName>
    </submittedName>
</protein>
<name>A0A7C4FDC6_9CREN</name>
<keyword evidence="1" id="KW-0472">Membrane</keyword>
<keyword evidence="1" id="KW-1133">Transmembrane helix</keyword>
<keyword evidence="1" id="KW-0812">Transmembrane</keyword>
<gene>
    <name evidence="2" type="ORF">ENV14_02755</name>
</gene>
<proteinExistence type="predicted"/>
<organism evidence="2">
    <name type="scientific">Ignisphaera aggregans</name>
    <dbReference type="NCBI Taxonomy" id="334771"/>
    <lineage>
        <taxon>Archaea</taxon>
        <taxon>Thermoproteota</taxon>
        <taxon>Thermoprotei</taxon>
        <taxon>Desulfurococcales</taxon>
        <taxon>Desulfurococcaceae</taxon>
        <taxon>Ignisphaera</taxon>
    </lineage>
</organism>
<accession>A0A7C4FDC6</accession>
<reference evidence="2" key="1">
    <citation type="journal article" date="2020" name="mSystems">
        <title>Genome- and Community-Level Interaction Insights into Carbon Utilization and Element Cycling Functions of Hydrothermarchaeota in Hydrothermal Sediment.</title>
        <authorList>
            <person name="Zhou Z."/>
            <person name="Liu Y."/>
            <person name="Xu W."/>
            <person name="Pan J."/>
            <person name="Luo Z.H."/>
            <person name="Li M."/>
        </authorList>
    </citation>
    <scope>NUCLEOTIDE SEQUENCE [LARGE SCALE GENOMIC DNA]</scope>
    <source>
        <strain evidence="2">SpSt-732</strain>
    </source>
</reference>
<sequence length="201" mass="22512">MVRKLFYIAGTIALILIAIVIVAFLYGVYQAGLPPKLEVKSLQIDSVDGYPSIIVEFSTDKYGFVFKLFDERGELIDMKMPSTGATRVSLSLVGLRPYTSIMEPKTYTLKAFYDDKEIYSKTMTINGASAQIKLLNYTTKLTVMRLELESLIIEVMNTGDVPLYLCEITCKPPLEVYINGEKAFFSIDGEMVIVMPGENVK</sequence>
<dbReference type="AlphaFoldDB" id="A0A7C4FDC6"/>
<evidence type="ECO:0000313" key="2">
    <source>
        <dbReference type="EMBL" id="HGI87304.1"/>
    </source>
</evidence>
<feature type="transmembrane region" description="Helical" evidence="1">
    <location>
        <begin position="6"/>
        <end position="29"/>
    </location>
</feature>
<dbReference type="EMBL" id="DTFF01000023">
    <property type="protein sequence ID" value="HGI87304.1"/>
    <property type="molecule type" value="Genomic_DNA"/>
</dbReference>
<evidence type="ECO:0000256" key="1">
    <source>
        <dbReference type="SAM" id="Phobius"/>
    </source>
</evidence>
<comment type="caution">
    <text evidence="2">The sequence shown here is derived from an EMBL/GenBank/DDBJ whole genome shotgun (WGS) entry which is preliminary data.</text>
</comment>